<feature type="domain" description="HTH araC/xylS-type" evidence="4">
    <location>
        <begin position="217"/>
        <end position="317"/>
    </location>
</feature>
<keyword evidence="3" id="KW-0804">Transcription</keyword>
<dbReference type="Gene3D" id="1.10.10.60">
    <property type="entry name" value="Homeodomain-like"/>
    <property type="match status" value="1"/>
</dbReference>
<dbReference type="Proteomes" id="UP000616201">
    <property type="component" value="Unassembled WGS sequence"/>
</dbReference>
<protein>
    <recommendedName>
        <fullName evidence="4">HTH araC/xylS-type domain-containing protein</fullName>
    </recommendedName>
</protein>
<dbReference type="GO" id="GO:0003700">
    <property type="term" value="F:DNA-binding transcription factor activity"/>
    <property type="evidence" value="ECO:0007669"/>
    <property type="project" value="InterPro"/>
</dbReference>
<keyword evidence="6" id="KW-1185">Reference proteome</keyword>
<accession>A0A928V059</accession>
<name>A0A928V059_9SPHI</name>
<dbReference type="InterPro" id="IPR018062">
    <property type="entry name" value="HTH_AraC-typ_CS"/>
</dbReference>
<evidence type="ECO:0000313" key="6">
    <source>
        <dbReference type="Proteomes" id="UP000616201"/>
    </source>
</evidence>
<dbReference type="EMBL" id="PRDK01000009">
    <property type="protein sequence ID" value="MBE8715308.1"/>
    <property type="molecule type" value="Genomic_DNA"/>
</dbReference>
<dbReference type="GO" id="GO:0043565">
    <property type="term" value="F:sequence-specific DNA binding"/>
    <property type="evidence" value="ECO:0007669"/>
    <property type="project" value="InterPro"/>
</dbReference>
<dbReference type="Pfam" id="PF12833">
    <property type="entry name" value="HTH_18"/>
    <property type="match status" value="1"/>
</dbReference>
<dbReference type="AlphaFoldDB" id="A0A928V059"/>
<dbReference type="InterPro" id="IPR018060">
    <property type="entry name" value="HTH_AraC"/>
</dbReference>
<dbReference type="PANTHER" id="PTHR43280">
    <property type="entry name" value="ARAC-FAMILY TRANSCRIPTIONAL REGULATOR"/>
    <property type="match status" value="1"/>
</dbReference>
<dbReference type="PROSITE" id="PS01124">
    <property type="entry name" value="HTH_ARAC_FAMILY_2"/>
    <property type="match status" value="1"/>
</dbReference>
<evidence type="ECO:0000256" key="1">
    <source>
        <dbReference type="ARBA" id="ARBA00023015"/>
    </source>
</evidence>
<sequence>MHFSLHFFEPTCQQTNLDQQSHFPFSVEKNYENSGMKIQHFHYSLHTIQLDHYVTSNVKNYRLLVNVENACYFLLALKGGHIAYSSLNKPKKVIPVRNNSCMLLYAGPGDYQVELKNEANDYVVICIAPDLLYPLSQDFPQLTAFMRTSEQDVFSSLESCTMDHKFLYRLQRITQVPPMRAKDFNRHLLYELPDLLSAYKGLLTGKDRHSYDKKLFDNIVLYIQQALDEGRPVSPTTICNQFPLSRKKLERLFIANLSTSPGKYISAAKKLVIAKLLANSSMNLLAIAHMYGYSDVSALNKAYKKQFGITANQYRKLAKTS</sequence>
<evidence type="ECO:0000259" key="4">
    <source>
        <dbReference type="PROSITE" id="PS01124"/>
    </source>
</evidence>
<evidence type="ECO:0000256" key="3">
    <source>
        <dbReference type="ARBA" id="ARBA00023163"/>
    </source>
</evidence>
<comment type="caution">
    <text evidence="5">The sequence shown here is derived from an EMBL/GenBank/DDBJ whole genome shotgun (WGS) entry which is preliminary data.</text>
</comment>
<proteinExistence type="predicted"/>
<dbReference type="PROSITE" id="PS00041">
    <property type="entry name" value="HTH_ARAC_FAMILY_1"/>
    <property type="match status" value="1"/>
</dbReference>
<dbReference type="SUPFAM" id="SSF46689">
    <property type="entry name" value="Homeodomain-like"/>
    <property type="match status" value="1"/>
</dbReference>
<keyword evidence="2" id="KW-0238">DNA-binding</keyword>
<evidence type="ECO:0000313" key="5">
    <source>
        <dbReference type="EMBL" id="MBE8715308.1"/>
    </source>
</evidence>
<dbReference type="SMART" id="SM00342">
    <property type="entry name" value="HTH_ARAC"/>
    <property type="match status" value="1"/>
</dbReference>
<keyword evidence="1" id="KW-0805">Transcription regulation</keyword>
<gene>
    <name evidence="5" type="ORF">C4F49_16665</name>
</gene>
<organism evidence="5 6">
    <name type="scientific">Sphingobacterium hungaricum</name>
    <dbReference type="NCBI Taxonomy" id="2082723"/>
    <lineage>
        <taxon>Bacteria</taxon>
        <taxon>Pseudomonadati</taxon>
        <taxon>Bacteroidota</taxon>
        <taxon>Sphingobacteriia</taxon>
        <taxon>Sphingobacteriales</taxon>
        <taxon>Sphingobacteriaceae</taxon>
        <taxon>Sphingobacterium</taxon>
    </lineage>
</organism>
<evidence type="ECO:0000256" key="2">
    <source>
        <dbReference type="ARBA" id="ARBA00023125"/>
    </source>
</evidence>
<reference evidence="5" key="1">
    <citation type="submission" date="2018-02" db="EMBL/GenBank/DDBJ databases">
        <authorList>
            <person name="Vasarhelyi B.M."/>
            <person name="Deshmukh S."/>
            <person name="Balint B."/>
            <person name="Kukolya J."/>
        </authorList>
    </citation>
    <scope>NUCLEOTIDE SEQUENCE</scope>
    <source>
        <strain evidence="5">KB22</strain>
    </source>
</reference>
<dbReference type="PANTHER" id="PTHR43280:SF2">
    <property type="entry name" value="HTH-TYPE TRANSCRIPTIONAL REGULATOR EXSA"/>
    <property type="match status" value="1"/>
</dbReference>
<dbReference type="InterPro" id="IPR009057">
    <property type="entry name" value="Homeodomain-like_sf"/>
</dbReference>